<dbReference type="Proteomes" id="UP000628079">
    <property type="component" value="Unassembled WGS sequence"/>
</dbReference>
<protein>
    <submittedName>
        <fullName evidence="1">Peroxiredoxin</fullName>
    </submittedName>
</protein>
<dbReference type="InterPro" id="IPR052924">
    <property type="entry name" value="OsmC/Ohr_hydroprdx_reductase"/>
</dbReference>
<name>A0A8H9FXY4_9MICO</name>
<dbReference type="RefSeq" id="WP_229708783.1">
    <property type="nucleotide sequence ID" value="NZ_BMEA01000003.1"/>
</dbReference>
<dbReference type="InterPro" id="IPR036102">
    <property type="entry name" value="OsmC/Ohrsf"/>
</dbReference>
<dbReference type="PANTHER" id="PTHR35368:SF1">
    <property type="entry name" value="HYDROPEROXIDE REDUCTASE"/>
    <property type="match status" value="1"/>
</dbReference>
<organism evidence="1 2">
    <name type="scientific">Knoellia flava</name>
    <dbReference type="NCBI Taxonomy" id="913969"/>
    <lineage>
        <taxon>Bacteria</taxon>
        <taxon>Bacillati</taxon>
        <taxon>Actinomycetota</taxon>
        <taxon>Actinomycetes</taxon>
        <taxon>Micrococcales</taxon>
        <taxon>Intrasporangiaceae</taxon>
        <taxon>Knoellia</taxon>
    </lineage>
</organism>
<comment type="caution">
    <text evidence="1">The sequence shown here is derived from an EMBL/GenBank/DDBJ whole genome shotgun (WGS) entry which is preliminary data.</text>
</comment>
<dbReference type="InterPro" id="IPR003718">
    <property type="entry name" value="OsmC/Ohr_fam"/>
</dbReference>
<dbReference type="Pfam" id="PF02566">
    <property type="entry name" value="OsmC"/>
    <property type="match status" value="1"/>
</dbReference>
<dbReference type="PANTHER" id="PTHR35368">
    <property type="entry name" value="HYDROPEROXIDE REDUCTASE"/>
    <property type="match status" value="1"/>
</dbReference>
<dbReference type="Gene3D" id="3.30.300.20">
    <property type="match status" value="1"/>
</dbReference>
<sequence length="176" mass="18768">MHELHEPMDAATLRAIQAPLKELYREEPDEAVVHLTARADWRDPGITTSVDVWSGRTRAGLHPATGGDGDDACSGDMLLEAVLACAGVTMRSVATAMGLNLRTATLRADAEFDVRGTLGVDRDVPVGLTGITITATIDSEADDETLARLAAATERYCVVGQSLATPPTITVRRSRR</sequence>
<gene>
    <name evidence="1" type="ORF">GCM10011314_28930</name>
</gene>
<evidence type="ECO:0000313" key="2">
    <source>
        <dbReference type="Proteomes" id="UP000628079"/>
    </source>
</evidence>
<reference evidence="1" key="2">
    <citation type="submission" date="2020-09" db="EMBL/GenBank/DDBJ databases">
        <authorList>
            <person name="Sun Q."/>
            <person name="Zhou Y."/>
        </authorList>
    </citation>
    <scope>NUCLEOTIDE SEQUENCE</scope>
    <source>
        <strain evidence="1">CGMCC 1.10749</strain>
    </source>
</reference>
<accession>A0A8H9FXY4</accession>
<proteinExistence type="predicted"/>
<dbReference type="AlphaFoldDB" id="A0A8H9FXY4"/>
<dbReference type="EMBL" id="BMEA01000003">
    <property type="protein sequence ID" value="GGB87358.1"/>
    <property type="molecule type" value="Genomic_DNA"/>
</dbReference>
<dbReference type="SUPFAM" id="SSF82784">
    <property type="entry name" value="OsmC-like"/>
    <property type="match status" value="1"/>
</dbReference>
<reference evidence="1" key="1">
    <citation type="journal article" date="2014" name="Int. J. Syst. Evol. Microbiol.">
        <title>Complete genome sequence of Corynebacterium casei LMG S-19264T (=DSM 44701T), isolated from a smear-ripened cheese.</title>
        <authorList>
            <consortium name="US DOE Joint Genome Institute (JGI-PGF)"/>
            <person name="Walter F."/>
            <person name="Albersmeier A."/>
            <person name="Kalinowski J."/>
            <person name="Ruckert C."/>
        </authorList>
    </citation>
    <scope>NUCLEOTIDE SEQUENCE</scope>
    <source>
        <strain evidence="1">CGMCC 1.10749</strain>
    </source>
</reference>
<evidence type="ECO:0000313" key="1">
    <source>
        <dbReference type="EMBL" id="GGB87358.1"/>
    </source>
</evidence>
<dbReference type="InterPro" id="IPR015946">
    <property type="entry name" value="KH_dom-like_a/b"/>
</dbReference>